<evidence type="ECO:0000313" key="5">
    <source>
        <dbReference type="Proteomes" id="UP000053424"/>
    </source>
</evidence>
<dbReference type="Gene3D" id="3.40.50.1820">
    <property type="entry name" value="alpha/beta hydrolase"/>
    <property type="match status" value="1"/>
</dbReference>
<name>A0A0C2Z774_HEBCY</name>
<reference evidence="5" key="2">
    <citation type="submission" date="2015-01" db="EMBL/GenBank/DDBJ databases">
        <title>Evolutionary Origins and Diversification of the Mycorrhizal Mutualists.</title>
        <authorList>
            <consortium name="DOE Joint Genome Institute"/>
            <consortium name="Mycorrhizal Genomics Consortium"/>
            <person name="Kohler A."/>
            <person name="Kuo A."/>
            <person name="Nagy L.G."/>
            <person name="Floudas D."/>
            <person name="Copeland A."/>
            <person name="Barry K.W."/>
            <person name="Cichocki N."/>
            <person name="Veneault-Fourrey C."/>
            <person name="LaButti K."/>
            <person name="Lindquist E.A."/>
            <person name="Lipzen A."/>
            <person name="Lundell T."/>
            <person name="Morin E."/>
            <person name="Murat C."/>
            <person name="Riley R."/>
            <person name="Ohm R."/>
            <person name="Sun H."/>
            <person name="Tunlid A."/>
            <person name="Henrissat B."/>
            <person name="Grigoriev I.V."/>
            <person name="Hibbett D.S."/>
            <person name="Martin F."/>
        </authorList>
    </citation>
    <scope>NUCLEOTIDE SEQUENCE [LARGE SCALE GENOMIC DNA]</scope>
    <source>
        <strain evidence="5">h7</strain>
    </source>
</reference>
<keyword evidence="5" id="KW-1185">Reference proteome</keyword>
<reference evidence="4 5" key="1">
    <citation type="submission" date="2014-04" db="EMBL/GenBank/DDBJ databases">
        <authorList>
            <consortium name="DOE Joint Genome Institute"/>
            <person name="Kuo A."/>
            <person name="Gay G."/>
            <person name="Dore J."/>
            <person name="Kohler A."/>
            <person name="Nagy L.G."/>
            <person name="Floudas D."/>
            <person name="Copeland A."/>
            <person name="Barry K.W."/>
            <person name="Cichocki N."/>
            <person name="Veneault-Fourrey C."/>
            <person name="LaButti K."/>
            <person name="Lindquist E.A."/>
            <person name="Lipzen A."/>
            <person name="Lundell T."/>
            <person name="Morin E."/>
            <person name="Murat C."/>
            <person name="Sun H."/>
            <person name="Tunlid A."/>
            <person name="Henrissat B."/>
            <person name="Grigoriev I.V."/>
            <person name="Hibbett D.S."/>
            <person name="Martin F."/>
            <person name="Nordberg H.P."/>
            <person name="Cantor M.N."/>
            <person name="Hua S.X."/>
        </authorList>
    </citation>
    <scope>NUCLEOTIDE SEQUENCE [LARGE SCALE GENOMIC DNA]</scope>
    <source>
        <strain evidence="5">h7</strain>
    </source>
</reference>
<dbReference type="InterPro" id="IPR029058">
    <property type="entry name" value="AB_hydrolase_fold"/>
</dbReference>
<accession>A0A0C2Z774</accession>
<dbReference type="GO" id="GO:0008236">
    <property type="term" value="F:serine-type peptidase activity"/>
    <property type="evidence" value="ECO:0007669"/>
    <property type="project" value="InterPro"/>
</dbReference>
<dbReference type="SUPFAM" id="SSF53474">
    <property type="entry name" value="alpha/beta-Hydrolases"/>
    <property type="match status" value="1"/>
</dbReference>
<sequence length="898" mass="99794">MWVTVAIHGLLLASVMASEQVPFGRQGLWKVELDSVWDLLGPFPIHAREHHLLSPAFPLNLSHPIDYNRSWPSSYADGGLVRWSQVTSSRHGDIEISFPHVRWKALRSTEGWAALQHHAVIRTTLTLHPPSNPGSVDRTPRIHVHLKQGSFFALRPQGVDHSSFIPVWYPGNIYDLERALPLLIDLPVFPSLTEPTKYEIFVSADYELRLFGDPLVHQKDIPVQKLSIQIDIQEVQQFLSFVHQPSQDIVPDFWGGYAFGYAMGIGIQSITKWWTATDIKLKIDNPSIRLRLLYQVRIAPSQMRVVPIVIEQTSPFRGELLEFEISLRAGEEYEILFASIPIKHQSLQIGERQAIKCSFFLAGSSPSAFMAKPPTTITSTQHPPIIALHGAGVDVLSQSFWSESLPNNKFSWLIVASGRTSWGLDWHGPSARDVWESLDALTTLLEKAVYGFSGSWGLARNTRVLMMGHSNGGQGTWYLSSRFPDRILGAIPAAAYIKSQAYVPLTMARSGHFIDPVLRSILESALTSDDNDLHISNLVDTPILAIHGGDDENVPVWHSREAFATLKSWSPSANISFREDPGQGHWYPNVLNNSEVQDFVDDVTYSSRISIPSQSFTLTVTAPQDCGSLHGWRINQVTIPGRFGRLQVTWVDDSKVIVEPSNILSFTVPQSHGPFEFSVESVSGKWEMRKPQPSMTSQPPGRIQSILSSPGPITIITSRKSSGNDHSAALRLAYVLQLYHRLDSEIIAEDEAHTRTAGTWPTGNIIFIGPPRSPFATDILGQRRTSARTINHDSTIHFGTRKFQKPGQALMFSHPHPTQNNSLMLFILYNDDSGLERAVRVFPFRTGVAVPDCVIVGAMMDTLGAAGIEGAGCVGQRLAVKRGHDLVSPLTRFSKRGP</sequence>
<dbReference type="HOGENOM" id="CLU_014627_0_0_1"/>
<evidence type="ECO:0000259" key="3">
    <source>
        <dbReference type="Pfam" id="PF00326"/>
    </source>
</evidence>
<dbReference type="PANTHER" id="PTHR43037">
    <property type="entry name" value="UNNAMED PRODUCT-RELATED"/>
    <property type="match status" value="1"/>
</dbReference>
<keyword evidence="1 2" id="KW-0732">Signal</keyword>
<dbReference type="GO" id="GO:0006508">
    <property type="term" value="P:proteolysis"/>
    <property type="evidence" value="ECO:0007669"/>
    <property type="project" value="InterPro"/>
</dbReference>
<evidence type="ECO:0000256" key="1">
    <source>
        <dbReference type="ARBA" id="ARBA00022729"/>
    </source>
</evidence>
<dbReference type="EMBL" id="KN831768">
    <property type="protein sequence ID" value="KIM48997.1"/>
    <property type="molecule type" value="Genomic_DNA"/>
</dbReference>
<evidence type="ECO:0000256" key="2">
    <source>
        <dbReference type="SAM" id="SignalP"/>
    </source>
</evidence>
<dbReference type="OrthoDB" id="449091at2759"/>
<dbReference type="STRING" id="686832.A0A0C2Z774"/>
<dbReference type="InterPro" id="IPR001375">
    <property type="entry name" value="Peptidase_S9_cat"/>
</dbReference>
<dbReference type="AlphaFoldDB" id="A0A0C2Z774"/>
<evidence type="ECO:0000313" key="4">
    <source>
        <dbReference type="EMBL" id="KIM48997.1"/>
    </source>
</evidence>
<dbReference type="Pfam" id="PF00326">
    <property type="entry name" value="Peptidase_S9"/>
    <property type="match status" value="1"/>
</dbReference>
<feature type="chain" id="PRO_5002160148" description="Peptidase S9 prolyl oligopeptidase catalytic domain-containing protein" evidence="2">
    <location>
        <begin position="18"/>
        <end position="898"/>
    </location>
</feature>
<dbReference type="PANTHER" id="PTHR43037:SF4">
    <property type="entry name" value="PEPTIDASE S9 PROLYL OLIGOPEPTIDASE CATALYTIC DOMAIN-CONTAINING PROTEIN"/>
    <property type="match status" value="1"/>
</dbReference>
<gene>
    <name evidence="4" type="ORF">M413DRAFT_92377</name>
</gene>
<proteinExistence type="predicted"/>
<protein>
    <recommendedName>
        <fullName evidence="3">Peptidase S9 prolyl oligopeptidase catalytic domain-containing protein</fullName>
    </recommendedName>
</protein>
<dbReference type="Proteomes" id="UP000053424">
    <property type="component" value="Unassembled WGS sequence"/>
</dbReference>
<dbReference type="InterPro" id="IPR050955">
    <property type="entry name" value="Plant_Biomass_Hydrol_Est"/>
</dbReference>
<feature type="domain" description="Peptidase S9 prolyl oligopeptidase catalytic" evidence="3">
    <location>
        <begin position="458"/>
        <end position="594"/>
    </location>
</feature>
<feature type="signal peptide" evidence="2">
    <location>
        <begin position="1"/>
        <end position="17"/>
    </location>
</feature>
<organism evidence="4 5">
    <name type="scientific">Hebeloma cylindrosporum</name>
    <dbReference type="NCBI Taxonomy" id="76867"/>
    <lineage>
        <taxon>Eukaryota</taxon>
        <taxon>Fungi</taxon>
        <taxon>Dikarya</taxon>
        <taxon>Basidiomycota</taxon>
        <taxon>Agaricomycotina</taxon>
        <taxon>Agaricomycetes</taxon>
        <taxon>Agaricomycetidae</taxon>
        <taxon>Agaricales</taxon>
        <taxon>Agaricineae</taxon>
        <taxon>Hymenogastraceae</taxon>
        <taxon>Hebeloma</taxon>
    </lineage>
</organism>